<dbReference type="eggNOG" id="KOG1698">
    <property type="taxonomic scope" value="Eukaryota"/>
</dbReference>
<dbReference type="InterPro" id="IPR001857">
    <property type="entry name" value="Ribosomal_bL19"/>
</dbReference>
<dbReference type="EMBL" id="FO082267">
    <property type="protein sequence ID" value="CCO18847.1"/>
    <property type="molecule type" value="Genomic_DNA"/>
</dbReference>
<dbReference type="STRING" id="41875.K8EKV2"/>
<evidence type="ECO:0000256" key="4">
    <source>
        <dbReference type="SAM" id="MobiDB-lite"/>
    </source>
</evidence>
<dbReference type="Proteomes" id="UP000198341">
    <property type="component" value="Chromosome 12"/>
</dbReference>
<dbReference type="PANTHER" id="PTHR15680:SF9">
    <property type="entry name" value="LARGE RIBOSOMAL SUBUNIT PROTEIN BL19M"/>
    <property type="match status" value="1"/>
</dbReference>
<feature type="region of interest" description="Disordered" evidence="4">
    <location>
        <begin position="90"/>
        <end position="110"/>
    </location>
</feature>
<dbReference type="InterPro" id="IPR038657">
    <property type="entry name" value="Ribosomal_bL19_sf"/>
</dbReference>
<dbReference type="Gene3D" id="2.30.30.790">
    <property type="match status" value="1"/>
</dbReference>
<dbReference type="AlphaFoldDB" id="K8EKV2"/>
<dbReference type="SUPFAM" id="SSF50104">
    <property type="entry name" value="Translation proteins SH3-like domain"/>
    <property type="match status" value="1"/>
</dbReference>
<keyword evidence="3" id="KW-0687">Ribonucleoprotein</keyword>
<dbReference type="PANTHER" id="PTHR15680">
    <property type="entry name" value="RIBOSOMAL PROTEIN L19"/>
    <property type="match status" value="1"/>
</dbReference>
<dbReference type="GeneID" id="19012670"/>
<dbReference type="RefSeq" id="XP_007509732.1">
    <property type="nucleotide sequence ID" value="XM_007509670.1"/>
</dbReference>
<dbReference type="GO" id="GO:0006412">
    <property type="term" value="P:translation"/>
    <property type="evidence" value="ECO:0007669"/>
    <property type="project" value="InterPro"/>
</dbReference>
<evidence type="ECO:0000256" key="1">
    <source>
        <dbReference type="ARBA" id="ARBA00005781"/>
    </source>
</evidence>
<feature type="compositionally biased region" description="Basic and acidic residues" evidence="4">
    <location>
        <begin position="93"/>
        <end position="105"/>
    </location>
</feature>
<evidence type="ECO:0000256" key="2">
    <source>
        <dbReference type="ARBA" id="ARBA00022980"/>
    </source>
</evidence>
<evidence type="ECO:0000313" key="5">
    <source>
        <dbReference type="EMBL" id="CCO18847.1"/>
    </source>
</evidence>
<protein>
    <submittedName>
        <fullName evidence="5">50S ribosomal protein L19</fullName>
    </submittedName>
</protein>
<dbReference type="GO" id="GO:0003735">
    <property type="term" value="F:structural constituent of ribosome"/>
    <property type="evidence" value="ECO:0007669"/>
    <property type="project" value="InterPro"/>
</dbReference>
<keyword evidence="2 5" id="KW-0689">Ribosomal protein</keyword>
<dbReference type="NCBIfam" id="TIGR01024">
    <property type="entry name" value="rplS_bact"/>
    <property type="match status" value="1"/>
</dbReference>
<reference evidence="5 6" key="1">
    <citation type="submission" date="2011-10" db="EMBL/GenBank/DDBJ databases">
        <authorList>
            <person name="Genoscope - CEA"/>
        </authorList>
    </citation>
    <scope>NUCLEOTIDE SEQUENCE [LARGE SCALE GENOMIC DNA]</scope>
    <source>
        <strain evidence="5 6">RCC 1105</strain>
    </source>
</reference>
<evidence type="ECO:0000256" key="3">
    <source>
        <dbReference type="ARBA" id="ARBA00023274"/>
    </source>
</evidence>
<sequence>MTTRRALVAVRELARRRILAGTTTTARSSFSFAARSFSSFTSSSSSSSNVSPRGARTIGTHNNINNNNMNNNMNNNKQPFHSTSIAQWKNHSRNTERLNPPERGPEAPMTSFEAGKKQKDWGKAGGGMSPFTKTRELKKRKTYEKRAGHMMETLERERITEMLNEREGVKISPFRPGDVVQLTMEVPENRRRTQRFTGICIARKNRGLGSSFTLRTMLGNVGVERMFPLYSPNIKELVVVERKRVRRAKLYYLRDRPARFSRVG</sequence>
<organism evidence="5 6">
    <name type="scientific">Bathycoccus prasinos</name>
    <dbReference type="NCBI Taxonomy" id="41875"/>
    <lineage>
        <taxon>Eukaryota</taxon>
        <taxon>Viridiplantae</taxon>
        <taxon>Chlorophyta</taxon>
        <taxon>Mamiellophyceae</taxon>
        <taxon>Mamiellales</taxon>
        <taxon>Bathycoccaceae</taxon>
        <taxon>Bathycoccus</taxon>
    </lineage>
</organism>
<gene>
    <name evidence="5" type="ordered locus">Bathy12g01080</name>
</gene>
<dbReference type="InterPro" id="IPR008991">
    <property type="entry name" value="Translation_prot_SH3-like_sf"/>
</dbReference>
<dbReference type="OrthoDB" id="432645at2759"/>
<dbReference type="PRINTS" id="PR00061">
    <property type="entry name" value="RIBOSOMALL19"/>
</dbReference>
<name>K8EKV2_9CHLO</name>
<comment type="similarity">
    <text evidence="1">Belongs to the bacterial ribosomal protein bL19 family.</text>
</comment>
<keyword evidence="6" id="KW-1185">Reference proteome</keyword>
<dbReference type="GO" id="GO:1990904">
    <property type="term" value="C:ribonucleoprotein complex"/>
    <property type="evidence" value="ECO:0007669"/>
    <property type="project" value="UniProtKB-KW"/>
</dbReference>
<dbReference type="GO" id="GO:0005840">
    <property type="term" value="C:ribosome"/>
    <property type="evidence" value="ECO:0007669"/>
    <property type="project" value="UniProtKB-KW"/>
</dbReference>
<proteinExistence type="inferred from homology"/>
<accession>K8EKV2</accession>
<dbReference type="Pfam" id="PF01245">
    <property type="entry name" value="Ribosomal_L19"/>
    <property type="match status" value="1"/>
</dbReference>
<dbReference type="KEGG" id="bpg:Bathy12g01080"/>
<evidence type="ECO:0000313" key="6">
    <source>
        <dbReference type="Proteomes" id="UP000198341"/>
    </source>
</evidence>